<evidence type="ECO:0008006" key="4">
    <source>
        <dbReference type="Google" id="ProtNLM"/>
    </source>
</evidence>
<dbReference type="OrthoDB" id="9827289at2"/>
<comment type="caution">
    <text evidence="2">The sequence shown here is derived from an EMBL/GenBank/DDBJ whole genome shotgun (WGS) entry which is preliminary data.</text>
</comment>
<dbReference type="Proteomes" id="UP000249646">
    <property type="component" value="Unassembled WGS sequence"/>
</dbReference>
<evidence type="ECO:0000313" key="3">
    <source>
        <dbReference type="Proteomes" id="UP000249646"/>
    </source>
</evidence>
<protein>
    <recommendedName>
        <fullName evidence="4">Lipoprotein</fullName>
    </recommendedName>
</protein>
<feature type="coiled-coil region" evidence="1">
    <location>
        <begin position="215"/>
        <end position="242"/>
    </location>
</feature>
<accession>A0A2W7HU76</accession>
<dbReference type="RefSeq" id="WP_111518845.1">
    <property type="nucleotide sequence ID" value="NZ_QKUB01000011.1"/>
</dbReference>
<reference evidence="2 3" key="1">
    <citation type="submission" date="2018-06" db="EMBL/GenBank/DDBJ databases">
        <title>Genomic Encyclopedia of Archaeal and Bacterial Type Strains, Phase II (KMG-II): from individual species to whole genera.</title>
        <authorList>
            <person name="Goeker M."/>
        </authorList>
    </citation>
    <scope>NUCLEOTIDE SEQUENCE [LARGE SCALE GENOMIC DNA]</scope>
    <source>
        <strain evidence="2 3">ATCC 51348</strain>
    </source>
</reference>
<evidence type="ECO:0000313" key="2">
    <source>
        <dbReference type="EMBL" id="PZV98745.1"/>
    </source>
</evidence>
<proteinExistence type="predicted"/>
<sequence length="353" mass="40951">MKKSLAFLFATVSVATISTPILQISCIDKKSKENKHIDRNKNTNHANQKIKLSNLIKITNLGELPIMEGNELPRHEAIREAILRLNKDTLNNEILKDLFIGSIKKNKAFIYISKHSKNKDKYLENQKLTVTYTLVVKTNIAQLIKITNIGGIPLINNKVTKLAIFEGIKNLNSSLKNFNIDQFKIEILKENKAKIIANDKKLIDEIIVSFNVFNNNKHNELINQYTNEIIKLENIISNLKKYEFDKDLLEEGTIETIEFDSEINKDNIQQKYKESIETLIDNLKFGIKSLRNGIDWLKSNQDKEINKDLENLLVEIKRLKNFIKEVWDGADNFFGYSITKKEYENEDIKFDFD</sequence>
<keyword evidence="3" id="KW-1185">Reference proteome</keyword>
<dbReference type="AlphaFoldDB" id="A0A2W7HU76"/>
<keyword evidence="1" id="KW-0175">Coiled coil</keyword>
<name>A0A2W7HU76_9BACT</name>
<gene>
    <name evidence="2" type="ORF">BCF89_11114</name>
</gene>
<organism evidence="2 3">
    <name type="scientific">Metamycoplasma auris</name>
    <dbReference type="NCBI Taxonomy" id="51363"/>
    <lineage>
        <taxon>Bacteria</taxon>
        <taxon>Bacillati</taxon>
        <taxon>Mycoplasmatota</taxon>
        <taxon>Mycoplasmoidales</taxon>
        <taxon>Metamycoplasmataceae</taxon>
        <taxon>Metamycoplasma</taxon>
    </lineage>
</organism>
<evidence type="ECO:0000256" key="1">
    <source>
        <dbReference type="SAM" id="Coils"/>
    </source>
</evidence>
<dbReference type="EMBL" id="QKUB01000011">
    <property type="protein sequence ID" value="PZV98745.1"/>
    <property type="molecule type" value="Genomic_DNA"/>
</dbReference>